<gene>
    <name evidence="1" type="ORF">MOQ58_16190</name>
</gene>
<proteinExistence type="predicted"/>
<dbReference type="Proteomes" id="UP001243713">
    <property type="component" value="Chromosome"/>
</dbReference>
<reference evidence="1 2" key="1">
    <citation type="submission" date="2022-03" db="EMBL/GenBank/DDBJ databases">
        <title>Plant growth promoting endophytes with ACC deaminase activity.</title>
        <authorList>
            <person name="Charles T."/>
            <person name="Van Dyk A."/>
            <person name="Cheng J."/>
            <person name="Heil J."/>
        </authorList>
    </citation>
    <scope>NUCLEOTIDE SEQUENCE [LARGE SCALE GENOMIC DNA]</scope>
    <source>
        <strain evidence="1 2">8R6</strain>
    </source>
</reference>
<evidence type="ECO:0000313" key="1">
    <source>
        <dbReference type="EMBL" id="WGK93557.1"/>
    </source>
</evidence>
<evidence type="ECO:0000313" key="2">
    <source>
        <dbReference type="Proteomes" id="UP001243713"/>
    </source>
</evidence>
<organism evidence="1 2">
    <name type="scientific">Pseudomonas migulae</name>
    <dbReference type="NCBI Taxonomy" id="78543"/>
    <lineage>
        <taxon>Bacteria</taxon>
        <taxon>Pseudomonadati</taxon>
        <taxon>Pseudomonadota</taxon>
        <taxon>Gammaproteobacteria</taxon>
        <taxon>Pseudomonadales</taxon>
        <taxon>Pseudomonadaceae</taxon>
        <taxon>Pseudomonas</taxon>
    </lineage>
</organism>
<keyword evidence="2" id="KW-1185">Reference proteome</keyword>
<accession>A0ABY8N1I7</accession>
<protein>
    <submittedName>
        <fullName evidence="1">Uncharacterized protein</fullName>
    </submittedName>
</protein>
<name>A0ABY8N1I7_9PSED</name>
<dbReference type="EMBL" id="CP093428">
    <property type="protein sequence ID" value="WGK93557.1"/>
    <property type="molecule type" value="Genomic_DNA"/>
</dbReference>
<sequence length="56" mass="6102">MVAELVNEVAGMKKEADASFLMPERLRSCGFLAGQILEFFKTTTLLVQQAILTLAG</sequence>